<sequence length="203" mass="23103">MSPHAGVRDKTWWKSPWTLEKELGLFGRPSNKNLRMNETNDLEVYGHEVRHAMSETLSGLLMEDQPMKKKVDPMVSYEGHQMYKASLVSLLVGNPTLSKDRLTQIKKSVYFNGVKPKPRVKGIPVCIMDVGSDCGVLFDTPDVLISNRSVEVDRAKSKEGMDMWIDLENVITVVSLKMERNVRVLWILDNNDRARINEFIAGL</sequence>
<keyword evidence="2" id="KW-1185">Reference proteome</keyword>
<reference evidence="1 2" key="1">
    <citation type="submission" date="2024-09" db="EMBL/GenBank/DDBJ databases">
        <title>Chromosome-scale assembly of Riccia sorocarpa.</title>
        <authorList>
            <person name="Paukszto L."/>
        </authorList>
    </citation>
    <scope>NUCLEOTIDE SEQUENCE [LARGE SCALE GENOMIC DNA]</scope>
    <source>
        <strain evidence="1">LP-2024</strain>
        <tissue evidence="1">Aerial parts of the thallus</tissue>
    </source>
</reference>
<name>A0ABD3HQB8_9MARC</name>
<accession>A0ABD3HQB8</accession>
<comment type="caution">
    <text evidence="1">The sequence shown here is derived from an EMBL/GenBank/DDBJ whole genome shotgun (WGS) entry which is preliminary data.</text>
</comment>
<gene>
    <name evidence="1" type="ORF">R1sor_005936</name>
</gene>
<dbReference type="Proteomes" id="UP001633002">
    <property type="component" value="Unassembled WGS sequence"/>
</dbReference>
<evidence type="ECO:0000313" key="1">
    <source>
        <dbReference type="EMBL" id="KAL3692285.1"/>
    </source>
</evidence>
<evidence type="ECO:0000313" key="2">
    <source>
        <dbReference type="Proteomes" id="UP001633002"/>
    </source>
</evidence>
<evidence type="ECO:0008006" key="3">
    <source>
        <dbReference type="Google" id="ProtNLM"/>
    </source>
</evidence>
<protein>
    <recommendedName>
        <fullName evidence="3">Ribosomal protein S2</fullName>
    </recommendedName>
</protein>
<organism evidence="1 2">
    <name type="scientific">Riccia sorocarpa</name>
    <dbReference type="NCBI Taxonomy" id="122646"/>
    <lineage>
        <taxon>Eukaryota</taxon>
        <taxon>Viridiplantae</taxon>
        <taxon>Streptophyta</taxon>
        <taxon>Embryophyta</taxon>
        <taxon>Marchantiophyta</taxon>
        <taxon>Marchantiopsida</taxon>
        <taxon>Marchantiidae</taxon>
        <taxon>Marchantiales</taxon>
        <taxon>Ricciaceae</taxon>
        <taxon>Riccia</taxon>
    </lineage>
</organism>
<dbReference type="AlphaFoldDB" id="A0ABD3HQB8"/>
<dbReference type="EMBL" id="JBJQOH010000003">
    <property type="protein sequence ID" value="KAL3692285.1"/>
    <property type="molecule type" value="Genomic_DNA"/>
</dbReference>
<proteinExistence type="predicted"/>